<sequence length="328" mass="35302">MEHYPRPHPHSAPLQTCNNLNDKQRSRLVRSTRKLGAVLGATPQLAENIESPWDSRRPSHVALPHSEPSSSASSIRSAESTYPLVKPTRRHASVSESPTRADLYGCPSSASSTLSLALPPSRTSSLDARSRKPSMKFGRTRTKSKPAPPDAPRPLVLRLAAVPFAPSPKTPTGPGALLAAPPTPRTPGTPSSLGSATPTPTPTTPVFPSAAETRRRRMAKLTRTLGELIPPHLVLGARRPAPVEPEGGVVVCIEGDAKPADLVPFELAPAPRTRQRRSMSVDLGAQGVPAYARSSRVWATGNNSTWRGEWNRKDIREVQHGLRSLKAR</sequence>
<comment type="caution">
    <text evidence="2">The sequence shown here is derived from an EMBL/GenBank/DDBJ whole genome shotgun (WGS) entry which is preliminary data.</text>
</comment>
<evidence type="ECO:0000313" key="2">
    <source>
        <dbReference type="EMBL" id="GJE99469.1"/>
    </source>
</evidence>
<feature type="compositionally biased region" description="Low complexity" evidence="1">
    <location>
        <begin position="188"/>
        <end position="198"/>
    </location>
</feature>
<dbReference type="EMBL" id="BPQB01000110">
    <property type="protein sequence ID" value="GJE99469.1"/>
    <property type="molecule type" value="Genomic_DNA"/>
</dbReference>
<reference evidence="2 3" key="1">
    <citation type="submission" date="2021-08" db="EMBL/GenBank/DDBJ databases">
        <title>Draft Genome Sequence of Phanerochaete sordida strain YK-624.</title>
        <authorList>
            <person name="Mori T."/>
            <person name="Dohra H."/>
            <person name="Suzuki T."/>
            <person name="Kawagishi H."/>
            <person name="Hirai H."/>
        </authorList>
    </citation>
    <scope>NUCLEOTIDE SEQUENCE [LARGE SCALE GENOMIC DNA]</scope>
    <source>
        <strain evidence="2 3">YK-624</strain>
    </source>
</reference>
<dbReference type="OrthoDB" id="3215907at2759"/>
<feature type="region of interest" description="Disordered" evidence="1">
    <location>
        <begin position="49"/>
        <end position="213"/>
    </location>
</feature>
<organism evidence="2 3">
    <name type="scientific">Phanerochaete sordida</name>
    <dbReference type="NCBI Taxonomy" id="48140"/>
    <lineage>
        <taxon>Eukaryota</taxon>
        <taxon>Fungi</taxon>
        <taxon>Dikarya</taxon>
        <taxon>Basidiomycota</taxon>
        <taxon>Agaricomycotina</taxon>
        <taxon>Agaricomycetes</taxon>
        <taxon>Polyporales</taxon>
        <taxon>Phanerochaetaceae</taxon>
        <taxon>Phanerochaete</taxon>
    </lineage>
</organism>
<accession>A0A9P3GTK1</accession>
<feature type="compositionally biased region" description="Low complexity" evidence="1">
    <location>
        <begin position="66"/>
        <end position="80"/>
    </location>
</feature>
<feature type="compositionally biased region" description="Basic residues" evidence="1">
    <location>
        <begin position="131"/>
        <end position="144"/>
    </location>
</feature>
<evidence type="ECO:0000256" key="1">
    <source>
        <dbReference type="SAM" id="MobiDB-lite"/>
    </source>
</evidence>
<dbReference type="Proteomes" id="UP000703269">
    <property type="component" value="Unassembled WGS sequence"/>
</dbReference>
<proteinExistence type="predicted"/>
<name>A0A9P3GTK1_9APHY</name>
<gene>
    <name evidence="2" type="ORF">PsYK624_157330</name>
</gene>
<evidence type="ECO:0000313" key="3">
    <source>
        <dbReference type="Proteomes" id="UP000703269"/>
    </source>
</evidence>
<feature type="compositionally biased region" description="Low complexity" evidence="1">
    <location>
        <begin position="107"/>
        <end position="126"/>
    </location>
</feature>
<dbReference type="AlphaFoldDB" id="A0A9P3GTK1"/>
<protein>
    <submittedName>
        <fullName evidence="2">Uncharacterized protein</fullName>
    </submittedName>
</protein>
<keyword evidence="3" id="KW-1185">Reference proteome</keyword>